<keyword evidence="3" id="KW-1185">Reference proteome</keyword>
<feature type="compositionally biased region" description="Polar residues" evidence="1">
    <location>
        <begin position="49"/>
        <end position="61"/>
    </location>
</feature>
<feature type="region of interest" description="Disordered" evidence="1">
    <location>
        <begin position="1"/>
        <end position="68"/>
    </location>
</feature>
<accession>A0AAW0IA51</accession>
<reference evidence="2 3" key="1">
    <citation type="journal article" date="2023" name="bioRxiv">
        <title>Conserved and derived expression patterns and positive selection on dental genes reveal complex evolutionary context of ever-growing rodent molars.</title>
        <authorList>
            <person name="Calamari Z.T."/>
            <person name="Song A."/>
            <person name="Cohen E."/>
            <person name="Akter M."/>
            <person name="Roy R.D."/>
            <person name="Hallikas O."/>
            <person name="Christensen M.M."/>
            <person name="Li P."/>
            <person name="Marangoni P."/>
            <person name="Jernvall J."/>
            <person name="Klein O.D."/>
        </authorList>
    </citation>
    <scope>NUCLEOTIDE SEQUENCE [LARGE SCALE GENOMIC DNA]</scope>
    <source>
        <strain evidence="2">V071</strain>
    </source>
</reference>
<proteinExistence type="predicted"/>
<evidence type="ECO:0000256" key="1">
    <source>
        <dbReference type="SAM" id="MobiDB-lite"/>
    </source>
</evidence>
<evidence type="ECO:0000313" key="2">
    <source>
        <dbReference type="EMBL" id="KAK7811090.1"/>
    </source>
</evidence>
<name>A0AAW0IA51_MYOGA</name>
<dbReference type="Proteomes" id="UP001488838">
    <property type="component" value="Unassembled WGS sequence"/>
</dbReference>
<feature type="non-terminal residue" evidence="2">
    <location>
        <position position="1"/>
    </location>
</feature>
<protein>
    <submittedName>
        <fullName evidence="2">Uncharacterized protein</fullName>
    </submittedName>
</protein>
<gene>
    <name evidence="2" type="ORF">U0070_016030</name>
</gene>
<dbReference type="AlphaFoldDB" id="A0AAW0IA51"/>
<comment type="caution">
    <text evidence="2">The sequence shown here is derived from an EMBL/GenBank/DDBJ whole genome shotgun (WGS) entry which is preliminary data.</text>
</comment>
<sequence length="68" mass="7392">RKQSGKWGVRVFSGRAVQPRAPPPAHSRPTSGLPAPRGSAAPLRDRGQFPSSSLWVQSPSKSFIKMRP</sequence>
<dbReference type="EMBL" id="JBBHLL010000181">
    <property type="protein sequence ID" value="KAK7811090.1"/>
    <property type="molecule type" value="Genomic_DNA"/>
</dbReference>
<evidence type="ECO:0000313" key="3">
    <source>
        <dbReference type="Proteomes" id="UP001488838"/>
    </source>
</evidence>
<organism evidence="2 3">
    <name type="scientific">Myodes glareolus</name>
    <name type="common">Bank vole</name>
    <name type="synonym">Clethrionomys glareolus</name>
    <dbReference type="NCBI Taxonomy" id="447135"/>
    <lineage>
        <taxon>Eukaryota</taxon>
        <taxon>Metazoa</taxon>
        <taxon>Chordata</taxon>
        <taxon>Craniata</taxon>
        <taxon>Vertebrata</taxon>
        <taxon>Euteleostomi</taxon>
        <taxon>Mammalia</taxon>
        <taxon>Eutheria</taxon>
        <taxon>Euarchontoglires</taxon>
        <taxon>Glires</taxon>
        <taxon>Rodentia</taxon>
        <taxon>Myomorpha</taxon>
        <taxon>Muroidea</taxon>
        <taxon>Cricetidae</taxon>
        <taxon>Arvicolinae</taxon>
        <taxon>Myodes</taxon>
    </lineage>
</organism>